<evidence type="ECO:0000256" key="4">
    <source>
        <dbReference type="RuleBase" id="RU361279"/>
    </source>
</evidence>
<dbReference type="PANTHER" id="PTHR23407:SF1">
    <property type="entry name" value="5-FORMYLTETRAHYDROFOLATE CYCLO-LIGASE"/>
    <property type="match status" value="1"/>
</dbReference>
<evidence type="ECO:0000313" key="5">
    <source>
        <dbReference type="EMBL" id="MBY8823133.1"/>
    </source>
</evidence>
<dbReference type="PANTHER" id="PTHR23407">
    <property type="entry name" value="ATPASE INHIBITOR/5-FORMYLTETRAHYDROFOLATE CYCLO-LIGASE"/>
    <property type="match status" value="1"/>
</dbReference>
<comment type="caution">
    <text evidence="5">The sequence shown here is derived from an EMBL/GenBank/DDBJ whole genome shotgun (WGS) entry which is preliminary data.</text>
</comment>
<evidence type="ECO:0000256" key="2">
    <source>
        <dbReference type="ARBA" id="ARBA00022741"/>
    </source>
</evidence>
<dbReference type="InterPro" id="IPR024185">
    <property type="entry name" value="FTHF_cligase-like_sf"/>
</dbReference>
<keyword evidence="4" id="KW-0460">Magnesium</keyword>
<reference evidence="5 6" key="1">
    <citation type="submission" date="2021-08" db="EMBL/GenBank/DDBJ databases">
        <authorList>
            <person name="Tuo L."/>
        </authorList>
    </citation>
    <scope>NUCLEOTIDE SEQUENCE [LARGE SCALE GENOMIC DNA]</scope>
    <source>
        <strain evidence="5 6">JCM 31229</strain>
    </source>
</reference>
<keyword evidence="2 4" id="KW-0547">Nucleotide-binding</keyword>
<dbReference type="EMBL" id="JAINVV010000004">
    <property type="protein sequence ID" value="MBY8823133.1"/>
    <property type="molecule type" value="Genomic_DNA"/>
</dbReference>
<proteinExistence type="inferred from homology"/>
<evidence type="ECO:0000313" key="6">
    <source>
        <dbReference type="Proteomes" id="UP000706039"/>
    </source>
</evidence>
<comment type="catalytic activity">
    <reaction evidence="4">
        <text>(6S)-5-formyl-5,6,7,8-tetrahydrofolate + ATP = (6R)-5,10-methenyltetrahydrofolate + ADP + phosphate</text>
        <dbReference type="Rhea" id="RHEA:10488"/>
        <dbReference type="ChEBI" id="CHEBI:30616"/>
        <dbReference type="ChEBI" id="CHEBI:43474"/>
        <dbReference type="ChEBI" id="CHEBI:57455"/>
        <dbReference type="ChEBI" id="CHEBI:57457"/>
        <dbReference type="ChEBI" id="CHEBI:456216"/>
        <dbReference type="EC" id="6.3.3.2"/>
    </reaction>
</comment>
<name>A0ABS7PP88_9SPHN</name>
<dbReference type="Proteomes" id="UP000706039">
    <property type="component" value="Unassembled WGS sequence"/>
</dbReference>
<comment type="cofactor">
    <cofactor evidence="4">
        <name>Mg(2+)</name>
        <dbReference type="ChEBI" id="CHEBI:18420"/>
    </cofactor>
</comment>
<accession>A0ABS7PP88</accession>
<dbReference type="NCBIfam" id="TIGR02727">
    <property type="entry name" value="MTHFS_bact"/>
    <property type="match status" value="1"/>
</dbReference>
<keyword evidence="5" id="KW-0436">Ligase</keyword>
<organism evidence="5 6">
    <name type="scientific">Sphingomonas colocasiae</name>
    <dbReference type="NCBI Taxonomy" id="1848973"/>
    <lineage>
        <taxon>Bacteria</taxon>
        <taxon>Pseudomonadati</taxon>
        <taxon>Pseudomonadota</taxon>
        <taxon>Alphaproteobacteria</taxon>
        <taxon>Sphingomonadales</taxon>
        <taxon>Sphingomonadaceae</taxon>
        <taxon>Sphingomonas</taxon>
    </lineage>
</organism>
<dbReference type="InterPro" id="IPR002698">
    <property type="entry name" value="FTHF_cligase"/>
</dbReference>
<comment type="similarity">
    <text evidence="1 4">Belongs to the 5-formyltetrahydrofolate cyclo-ligase family.</text>
</comment>
<dbReference type="Gene3D" id="3.40.50.10420">
    <property type="entry name" value="NagB/RpiA/CoA transferase-like"/>
    <property type="match status" value="1"/>
</dbReference>
<evidence type="ECO:0000256" key="1">
    <source>
        <dbReference type="ARBA" id="ARBA00010638"/>
    </source>
</evidence>
<keyword evidence="3 4" id="KW-0067">ATP-binding</keyword>
<dbReference type="SUPFAM" id="SSF100950">
    <property type="entry name" value="NagB/RpiA/CoA transferase-like"/>
    <property type="match status" value="1"/>
</dbReference>
<dbReference type="Pfam" id="PF01812">
    <property type="entry name" value="5-FTHF_cyc-lig"/>
    <property type="match status" value="1"/>
</dbReference>
<dbReference type="InterPro" id="IPR037171">
    <property type="entry name" value="NagB/RpiA_transferase-like"/>
</dbReference>
<sequence length="187" mass="20302">MIDKKAIRAELRHRRDAHVTALDDANRLRAAEAVAVRLEAEMRKARCVAGYVALGGEFPIHAALARAASLGVSTALPVVTARNAAMRFAPWHPGAPLKAGWAGLAQPDSDMTAMPDLILTPLVGFDRELRRIGQGAGFYDRYFTDSPGARRIGIAWACQEMDAIPADPWDVPLHAIVTENEWIGPKS</sequence>
<dbReference type="RefSeq" id="WP_222990155.1">
    <property type="nucleotide sequence ID" value="NZ_JAINVV010000004.1"/>
</dbReference>
<protein>
    <recommendedName>
        <fullName evidence="4">5-formyltetrahydrofolate cyclo-ligase</fullName>
        <ecNumber evidence="4">6.3.3.2</ecNumber>
    </recommendedName>
</protein>
<dbReference type="EC" id="6.3.3.2" evidence="4"/>
<keyword evidence="6" id="KW-1185">Reference proteome</keyword>
<gene>
    <name evidence="5" type="ORF">K7G82_12580</name>
</gene>
<keyword evidence="4" id="KW-0479">Metal-binding</keyword>
<dbReference type="GO" id="GO:0030272">
    <property type="term" value="F:5-formyltetrahydrofolate cyclo-ligase activity"/>
    <property type="evidence" value="ECO:0007669"/>
    <property type="project" value="UniProtKB-EC"/>
</dbReference>
<dbReference type="PIRSF" id="PIRSF006806">
    <property type="entry name" value="FTHF_cligase"/>
    <property type="match status" value="1"/>
</dbReference>
<evidence type="ECO:0000256" key="3">
    <source>
        <dbReference type="ARBA" id="ARBA00022840"/>
    </source>
</evidence>